<protein>
    <submittedName>
        <fullName evidence="2">Uncharacterized protein</fullName>
    </submittedName>
</protein>
<feature type="non-terminal residue" evidence="2">
    <location>
        <position position="193"/>
    </location>
</feature>
<feature type="compositionally biased region" description="Basic residues" evidence="1">
    <location>
        <begin position="131"/>
        <end position="142"/>
    </location>
</feature>
<evidence type="ECO:0000313" key="3">
    <source>
        <dbReference type="Proteomes" id="UP000266841"/>
    </source>
</evidence>
<feature type="compositionally biased region" description="Basic and acidic residues" evidence="1">
    <location>
        <begin position="80"/>
        <end position="95"/>
    </location>
</feature>
<proteinExistence type="predicted"/>
<evidence type="ECO:0000256" key="1">
    <source>
        <dbReference type="SAM" id="MobiDB-lite"/>
    </source>
</evidence>
<comment type="caution">
    <text evidence="2">The sequence shown here is derived from an EMBL/GenBank/DDBJ whole genome shotgun (WGS) entry which is preliminary data.</text>
</comment>
<accession>K0TH54</accession>
<name>K0TH54_THAOC</name>
<feature type="region of interest" description="Disordered" evidence="1">
    <location>
        <begin position="76"/>
        <end position="193"/>
    </location>
</feature>
<keyword evidence="3" id="KW-1185">Reference proteome</keyword>
<evidence type="ECO:0000313" key="2">
    <source>
        <dbReference type="EMBL" id="EJK69777.1"/>
    </source>
</evidence>
<sequence length="193" mass="21731">MDIWDRMDFGFCWERPYWGLPGPDMPVGSTILASAPFVGISIRIMQSPTQAPPYALGCFHRVTLILPEIQFIRSKHRAETRRERRYRDKTEERTAGQRRQKTTPGADDDRPRSPERRRAKQAYADRPPQHVTRRAAARRSTKAARGEVPGPGSAGRGAAVPHRPRTPPAPQEDARPGAARGSRGGCRRHARPR</sequence>
<dbReference type="Proteomes" id="UP000266841">
    <property type="component" value="Unassembled WGS sequence"/>
</dbReference>
<feature type="compositionally biased region" description="Basic and acidic residues" evidence="1">
    <location>
        <begin position="107"/>
        <end position="116"/>
    </location>
</feature>
<organism evidence="2 3">
    <name type="scientific">Thalassiosira oceanica</name>
    <name type="common">Marine diatom</name>
    <dbReference type="NCBI Taxonomy" id="159749"/>
    <lineage>
        <taxon>Eukaryota</taxon>
        <taxon>Sar</taxon>
        <taxon>Stramenopiles</taxon>
        <taxon>Ochrophyta</taxon>
        <taxon>Bacillariophyta</taxon>
        <taxon>Coscinodiscophyceae</taxon>
        <taxon>Thalassiosirophycidae</taxon>
        <taxon>Thalassiosirales</taxon>
        <taxon>Thalassiosiraceae</taxon>
        <taxon>Thalassiosira</taxon>
    </lineage>
</organism>
<dbReference type="EMBL" id="AGNL01009575">
    <property type="protein sequence ID" value="EJK69777.1"/>
    <property type="molecule type" value="Genomic_DNA"/>
</dbReference>
<dbReference type="AlphaFoldDB" id="K0TH54"/>
<gene>
    <name evidence="2" type="ORF">THAOC_08932</name>
</gene>
<reference evidence="2 3" key="1">
    <citation type="journal article" date="2012" name="Genome Biol.">
        <title>Genome and low-iron response of an oceanic diatom adapted to chronic iron limitation.</title>
        <authorList>
            <person name="Lommer M."/>
            <person name="Specht M."/>
            <person name="Roy A.S."/>
            <person name="Kraemer L."/>
            <person name="Andreson R."/>
            <person name="Gutowska M.A."/>
            <person name="Wolf J."/>
            <person name="Bergner S.V."/>
            <person name="Schilhabel M.B."/>
            <person name="Klostermeier U.C."/>
            <person name="Beiko R.G."/>
            <person name="Rosenstiel P."/>
            <person name="Hippler M."/>
            <person name="Laroche J."/>
        </authorList>
    </citation>
    <scope>NUCLEOTIDE SEQUENCE [LARGE SCALE GENOMIC DNA]</scope>
    <source>
        <strain evidence="2 3">CCMP1005</strain>
    </source>
</reference>